<feature type="region of interest" description="Disordered" evidence="1">
    <location>
        <begin position="1"/>
        <end position="28"/>
    </location>
</feature>
<dbReference type="RefSeq" id="WP_209923231.1">
    <property type="nucleotide sequence ID" value="NZ_JBHMAS010000153.1"/>
</dbReference>
<reference evidence="2 3" key="1">
    <citation type="submission" date="2024-09" db="EMBL/GenBank/DDBJ databases">
        <authorList>
            <person name="Sun Q."/>
            <person name="Mori K."/>
        </authorList>
    </citation>
    <scope>NUCLEOTIDE SEQUENCE [LARGE SCALE GENOMIC DNA]</scope>
    <source>
        <strain evidence="2 3">JCM 11411</strain>
    </source>
</reference>
<name>A0ABV5XST5_9NOCA</name>
<protein>
    <submittedName>
        <fullName evidence="2">Uncharacterized protein</fullName>
    </submittedName>
</protein>
<comment type="caution">
    <text evidence="2">The sequence shown here is derived from an EMBL/GenBank/DDBJ whole genome shotgun (WGS) entry which is preliminary data.</text>
</comment>
<accession>A0ABV5XST5</accession>
<sequence length="77" mass="7657">MTTPGNLSKTTSRNNGDADVASSLPSSPALRVGGILMASADGRALPASVLATEARISAQSASDTSKGLWQETGPGSL</sequence>
<dbReference type="EMBL" id="JBHMAS010000153">
    <property type="protein sequence ID" value="MFB9785532.1"/>
    <property type="molecule type" value="Genomic_DNA"/>
</dbReference>
<evidence type="ECO:0000313" key="3">
    <source>
        <dbReference type="Proteomes" id="UP001589587"/>
    </source>
</evidence>
<gene>
    <name evidence="2" type="ORF">ACFFQ6_38190</name>
</gene>
<organism evidence="2 3">
    <name type="scientific">Rhodococcus baikonurensis</name>
    <dbReference type="NCBI Taxonomy" id="172041"/>
    <lineage>
        <taxon>Bacteria</taxon>
        <taxon>Bacillati</taxon>
        <taxon>Actinomycetota</taxon>
        <taxon>Actinomycetes</taxon>
        <taxon>Mycobacteriales</taxon>
        <taxon>Nocardiaceae</taxon>
        <taxon>Rhodococcus</taxon>
        <taxon>Rhodococcus erythropolis group</taxon>
    </lineage>
</organism>
<evidence type="ECO:0000313" key="2">
    <source>
        <dbReference type="EMBL" id="MFB9785532.1"/>
    </source>
</evidence>
<dbReference type="Proteomes" id="UP001589587">
    <property type="component" value="Unassembled WGS sequence"/>
</dbReference>
<feature type="compositionally biased region" description="Polar residues" evidence="1">
    <location>
        <begin position="1"/>
        <end position="15"/>
    </location>
</feature>
<evidence type="ECO:0000256" key="1">
    <source>
        <dbReference type="SAM" id="MobiDB-lite"/>
    </source>
</evidence>
<feature type="compositionally biased region" description="Polar residues" evidence="1">
    <location>
        <begin position="57"/>
        <end position="77"/>
    </location>
</feature>
<feature type="region of interest" description="Disordered" evidence="1">
    <location>
        <begin position="55"/>
        <end position="77"/>
    </location>
</feature>
<proteinExistence type="predicted"/>
<keyword evidence="3" id="KW-1185">Reference proteome</keyword>